<dbReference type="SUPFAM" id="SSF48498">
    <property type="entry name" value="Tetracyclin repressor-like, C-terminal domain"/>
    <property type="match status" value="1"/>
</dbReference>
<feature type="domain" description="HTH tetR-type" evidence="5">
    <location>
        <begin position="3"/>
        <end position="63"/>
    </location>
</feature>
<reference evidence="7" key="1">
    <citation type="submission" date="2016-11" db="EMBL/GenBank/DDBJ databases">
        <authorList>
            <person name="Varghese N."/>
            <person name="Submissions S."/>
        </authorList>
    </citation>
    <scope>NUCLEOTIDE SEQUENCE [LARGE SCALE GENOMIC DNA]</scope>
    <source>
        <strain evidence="7">DSM 16219</strain>
    </source>
</reference>
<evidence type="ECO:0000313" key="7">
    <source>
        <dbReference type="Proteomes" id="UP000183994"/>
    </source>
</evidence>
<protein>
    <submittedName>
        <fullName evidence="6">Transcriptional regulator, TetR family</fullName>
    </submittedName>
</protein>
<dbReference type="SUPFAM" id="SSF46689">
    <property type="entry name" value="Homeodomain-like"/>
    <property type="match status" value="1"/>
</dbReference>
<accession>A0A1M6ZHY0</accession>
<dbReference type="PROSITE" id="PS50977">
    <property type="entry name" value="HTH_TETR_2"/>
    <property type="match status" value="1"/>
</dbReference>
<dbReference type="Pfam" id="PF00440">
    <property type="entry name" value="TetR_N"/>
    <property type="match status" value="1"/>
</dbReference>
<dbReference type="GO" id="GO:0003677">
    <property type="term" value="F:DNA binding"/>
    <property type="evidence" value="ECO:0007669"/>
    <property type="project" value="UniProtKB-UniRule"/>
</dbReference>
<evidence type="ECO:0000256" key="3">
    <source>
        <dbReference type="ARBA" id="ARBA00023163"/>
    </source>
</evidence>
<dbReference type="AlphaFoldDB" id="A0A1M6ZHY0"/>
<dbReference type="Proteomes" id="UP000183994">
    <property type="component" value="Unassembled WGS sequence"/>
</dbReference>
<dbReference type="InterPro" id="IPR011075">
    <property type="entry name" value="TetR_C"/>
</dbReference>
<dbReference type="STRING" id="1121393.SAMN02745216_04979"/>
<keyword evidence="1" id="KW-0805">Transcription regulation</keyword>
<dbReference type="PRINTS" id="PR00455">
    <property type="entry name" value="HTHTETR"/>
</dbReference>
<keyword evidence="2 4" id="KW-0238">DNA-binding</keyword>
<dbReference type="Pfam" id="PF16925">
    <property type="entry name" value="TetR_C_13"/>
    <property type="match status" value="1"/>
</dbReference>
<dbReference type="PANTHER" id="PTHR47506">
    <property type="entry name" value="TRANSCRIPTIONAL REGULATORY PROTEIN"/>
    <property type="match status" value="1"/>
</dbReference>
<proteinExistence type="predicted"/>
<dbReference type="Gene3D" id="1.10.357.10">
    <property type="entry name" value="Tetracycline Repressor, domain 2"/>
    <property type="match status" value="1"/>
</dbReference>
<evidence type="ECO:0000256" key="1">
    <source>
        <dbReference type="ARBA" id="ARBA00023015"/>
    </source>
</evidence>
<dbReference type="InterPro" id="IPR009057">
    <property type="entry name" value="Homeodomain-like_sf"/>
</dbReference>
<keyword evidence="3" id="KW-0804">Transcription</keyword>
<dbReference type="InterPro" id="IPR036271">
    <property type="entry name" value="Tet_transcr_reg_TetR-rel_C_sf"/>
</dbReference>
<evidence type="ECO:0000256" key="2">
    <source>
        <dbReference type="ARBA" id="ARBA00023125"/>
    </source>
</evidence>
<dbReference type="RefSeq" id="WP_073478953.1">
    <property type="nucleotide sequence ID" value="NZ_FQZU01000058.1"/>
</dbReference>
<organism evidence="6 7">
    <name type="scientific">Desulfatibacillum alkenivorans DSM 16219</name>
    <dbReference type="NCBI Taxonomy" id="1121393"/>
    <lineage>
        <taxon>Bacteria</taxon>
        <taxon>Pseudomonadati</taxon>
        <taxon>Thermodesulfobacteriota</taxon>
        <taxon>Desulfobacteria</taxon>
        <taxon>Desulfobacterales</taxon>
        <taxon>Desulfatibacillaceae</taxon>
        <taxon>Desulfatibacillum</taxon>
    </lineage>
</organism>
<dbReference type="InterPro" id="IPR001647">
    <property type="entry name" value="HTH_TetR"/>
</dbReference>
<feature type="DNA-binding region" description="H-T-H motif" evidence="4">
    <location>
        <begin position="26"/>
        <end position="45"/>
    </location>
</feature>
<evidence type="ECO:0000313" key="6">
    <source>
        <dbReference type="EMBL" id="SHL30108.1"/>
    </source>
</evidence>
<keyword evidence="7" id="KW-1185">Reference proteome</keyword>
<dbReference type="EMBL" id="FQZU01000058">
    <property type="protein sequence ID" value="SHL30108.1"/>
    <property type="molecule type" value="Genomic_DNA"/>
</dbReference>
<evidence type="ECO:0000256" key="4">
    <source>
        <dbReference type="PROSITE-ProRule" id="PRU00335"/>
    </source>
</evidence>
<sequence length="197" mass="22490">MKNETKEKILQHGAKLVYKKGFNHTGIGEILKAAKVPKGSFYHYFPSKEDFGLELLDYMAVWAASVGIAAMYDKSFSPLERLKNFFQAYEDNFERMNYTGGCPVGNLCLEMSDQSDPFREKLENILEQMRRGVAKVLEEAVKAREVPEDLSVEATAHFIISAWQGTLLQTKVMKNGESIQVFKRIVFEQLLQNKQPL</sequence>
<name>A0A1M6ZHY0_9BACT</name>
<evidence type="ECO:0000259" key="5">
    <source>
        <dbReference type="PROSITE" id="PS50977"/>
    </source>
</evidence>
<gene>
    <name evidence="6" type="ORF">SAMN02745216_04979</name>
</gene>
<dbReference type="PANTHER" id="PTHR47506:SF6">
    <property type="entry name" value="HTH-TYPE TRANSCRIPTIONAL REPRESSOR NEMR"/>
    <property type="match status" value="1"/>
</dbReference>
<dbReference type="OrthoDB" id="9793734at2"/>